<proteinExistence type="predicted"/>
<dbReference type="NCBIfam" id="TIGR00778">
    <property type="entry name" value="ahpD_dom"/>
    <property type="match status" value="1"/>
</dbReference>
<sequence>MEAHHPATIKEKGHTMSKRIDIYKNATEPYSAILGVNTYLKNCSLPADLVELVFLRVSLINGCAYCIDKHSRDLLKSGMTIDKLVLVPVWYEAGKLFSEREQAALAWAEVVTNIGETTAPDADYEAVTAHFNDKEYAELTIAIALMNAMNRLAIPGRMTPLAAKG</sequence>
<dbReference type="InterPro" id="IPR003779">
    <property type="entry name" value="CMD-like"/>
</dbReference>
<name>A0A7V8FVB3_9BURK</name>
<dbReference type="PANTHER" id="PTHR34846:SF10">
    <property type="entry name" value="CYTOPLASMIC PROTEIN"/>
    <property type="match status" value="1"/>
</dbReference>
<dbReference type="EMBL" id="WNDX01000091">
    <property type="protein sequence ID" value="KAF1042194.1"/>
    <property type="molecule type" value="Genomic_DNA"/>
</dbReference>
<evidence type="ECO:0000259" key="1">
    <source>
        <dbReference type="Pfam" id="PF02627"/>
    </source>
</evidence>
<dbReference type="GO" id="GO:0051920">
    <property type="term" value="F:peroxiredoxin activity"/>
    <property type="evidence" value="ECO:0007669"/>
    <property type="project" value="InterPro"/>
</dbReference>
<dbReference type="InterPro" id="IPR004675">
    <property type="entry name" value="AhpD_core"/>
</dbReference>
<organism evidence="2 3">
    <name type="scientific">Herbaspirillum frisingense</name>
    <dbReference type="NCBI Taxonomy" id="92645"/>
    <lineage>
        <taxon>Bacteria</taxon>
        <taxon>Pseudomonadati</taxon>
        <taxon>Pseudomonadota</taxon>
        <taxon>Betaproteobacteria</taxon>
        <taxon>Burkholderiales</taxon>
        <taxon>Oxalobacteraceae</taxon>
        <taxon>Herbaspirillum</taxon>
    </lineage>
</organism>
<feature type="domain" description="Carboxymuconolactone decarboxylase-like" evidence="1">
    <location>
        <begin position="37"/>
        <end position="109"/>
    </location>
</feature>
<dbReference type="Pfam" id="PF02627">
    <property type="entry name" value="CMD"/>
    <property type="match status" value="1"/>
</dbReference>
<gene>
    <name evidence="2" type="primary">ahpD_2</name>
    <name evidence="2" type="ORF">GAK35_02855</name>
</gene>
<dbReference type="SUPFAM" id="SSF69118">
    <property type="entry name" value="AhpD-like"/>
    <property type="match status" value="1"/>
</dbReference>
<dbReference type="InterPro" id="IPR029032">
    <property type="entry name" value="AhpD-like"/>
</dbReference>
<dbReference type="AlphaFoldDB" id="A0A7V8FVB3"/>
<comment type="caution">
    <text evidence="2">The sequence shown here is derived from an EMBL/GenBank/DDBJ whole genome shotgun (WGS) entry which is preliminary data.</text>
</comment>
<dbReference type="PANTHER" id="PTHR34846">
    <property type="entry name" value="4-CARBOXYMUCONOLACTONE DECARBOXYLASE FAMILY PROTEIN (AFU_ORTHOLOGUE AFUA_6G11590)"/>
    <property type="match status" value="1"/>
</dbReference>
<evidence type="ECO:0000313" key="2">
    <source>
        <dbReference type="EMBL" id="KAF1042194.1"/>
    </source>
</evidence>
<reference evidence="3" key="1">
    <citation type="journal article" date="2020" name="MBio">
        <title>Horizontal gene transfer to a defensive symbiont with a reduced genome amongst a multipartite beetle microbiome.</title>
        <authorList>
            <person name="Waterworth S.C."/>
            <person name="Florez L.V."/>
            <person name="Rees E.R."/>
            <person name="Hertweck C."/>
            <person name="Kaltenpoth M."/>
            <person name="Kwan J.C."/>
        </authorList>
    </citation>
    <scope>NUCLEOTIDE SEQUENCE [LARGE SCALE GENOMIC DNA]</scope>
</reference>
<evidence type="ECO:0000313" key="3">
    <source>
        <dbReference type="Proteomes" id="UP000462435"/>
    </source>
</evidence>
<dbReference type="Proteomes" id="UP000462435">
    <property type="component" value="Unassembled WGS sequence"/>
</dbReference>
<dbReference type="Gene3D" id="1.20.1290.10">
    <property type="entry name" value="AhpD-like"/>
    <property type="match status" value="1"/>
</dbReference>
<accession>A0A7V8FVB3</accession>
<protein>
    <submittedName>
        <fullName evidence="2">Alkyl hydroperoxide reductase AhpD</fullName>
    </submittedName>
</protein>